<feature type="compositionally biased region" description="Pro residues" evidence="1">
    <location>
        <begin position="1"/>
        <end position="17"/>
    </location>
</feature>
<dbReference type="EMBL" id="BAAFST010000010">
    <property type="protein sequence ID" value="GAB1295245.1"/>
    <property type="molecule type" value="Genomic_DNA"/>
</dbReference>
<dbReference type="SMART" id="SM00406">
    <property type="entry name" value="IGv"/>
    <property type="match status" value="1"/>
</dbReference>
<evidence type="ECO:0000313" key="4">
    <source>
        <dbReference type="Proteomes" id="UP001623349"/>
    </source>
</evidence>
<dbReference type="InterPro" id="IPR013783">
    <property type="entry name" value="Ig-like_fold"/>
</dbReference>
<dbReference type="Pfam" id="PF07686">
    <property type="entry name" value="V-set"/>
    <property type="match status" value="1"/>
</dbReference>
<dbReference type="Gene3D" id="2.60.40.10">
    <property type="entry name" value="Immunoglobulins"/>
    <property type="match status" value="1"/>
</dbReference>
<keyword evidence="4" id="KW-1185">Reference proteome</keyword>
<feature type="region of interest" description="Disordered" evidence="1">
    <location>
        <begin position="1"/>
        <end position="27"/>
    </location>
</feature>
<dbReference type="InterPro" id="IPR007110">
    <property type="entry name" value="Ig-like_dom"/>
</dbReference>
<proteinExistence type="predicted"/>
<feature type="domain" description="Ig-like" evidence="2">
    <location>
        <begin position="115"/>
        <end position="217"/>
    </location>
</feature>
<evidence type="ECO:0000313" key="3">
    <source>
        <dbReference type="EMBL" id="GAB1295245.1"/>
    </source>
</evidence>
<organism evidence="3 4">
    <name type="scientific">Apodemus speciosus</name>
    <name type="common">Large Japanese field mouse</name>
    <dbReference type="NCBI Taxonomy" id="105296"/>
    <lineage>
        <taxon>Eukaryota</taxon>
        <taxon>Metazoa</taxon>
        <taxon>Chordata</taxon>
        <taxon>Craniata</taxon>
        <taxon>Vertebrata</taxon>
        <taxon>Euteleostomi</taxon>
        <taxon>Mammalia</taxon>
        <taxon>Eutheria</taxon>
        <taxon>Euarchontoglires</taxon>
        <taxon>Glires</taxon>
        <taxon>Rodentia</taxon>
        <taxon>Myomorpha</taxon>
        <taxon>Muroidea</taxon>
        <taxon>Muridae</taxon>
        <taxon>Murinae</taxon>
        <taxon>Apodemus</taxon>
    </lineage>
</organism>
<evidence type="ECO:0000256" key="1">
    <source>
        <dbReference type="SAM" id="MobiDB-lite"/>
    </source>
</evidence>
<reference evidence="3 4" key="1">
    <citation type="submission" date="2024-08" db="EMBL/GenBank/DDBJ databases">
        <title>The draft genome of Apodemus speciosus.</title>
        <authorList>
            <person name="Nabeshima K."/>
            <person name="Suzuki S."/>
            <person name="Onuma M."/>
        </authorList>
    </citation>
    <scope>NUCLEOTIDE SEQUENCE [LARGE SCALE GENOMIC DNA]</scope>
    <source>
        <strain evidence="3">IB14-021</strain>
    </source>
</reference>
<evidence type="ECO:0000259" key="2">
    <source>
        <dbReference type="PROSITE" id="PS50835"/>
    </source>
</evidence>
<dbReference type="PROSITE" id="PS50835">
    <property type="entry name" value="IG_LIKE"/>
    <property type="match status" value="1"/>
</dbReference>
<sequence>MPASRPAPPPAHPPPSAAAPAPAASGQPGLMAQMASTAAGVAVGSAVGHVMGSALTSAFSGGSSEPAQPAVQQMGPCSYEIKQFLDCSTTQSDLTLCEGFSEALKQCKYNHVFQPTLTQPDAILVFPGQEAQLSCTINSQHATVGSTGVSWYQQAPGGAPHLLYYYSEEEHYRPADIPDRFSATVDEAHNAWILTISPVLPEDDADYFCSIAHFSEP</sequence>
<dbReference type="PROSITE" id="PS51808">
    <property type="entry name" value="CHCH"/>
    <property type="match status" value="1"/>
</dbReference>
<dbReference type="PANTHER" id="PTHR13523:SF4">
    <property type="entry name" value="COILED-COIL-HELIX-COILED-COIL-HELIX DOMAIN-CONTAINING PROTEIN 10, MITOCHONDRIAL"/>
    <property type="match status" value="1"/>
</dbReference>
<comment type="caution">
    <text evidence="3">The sequence shown here is derived from an EMBL/GenBank/DDBJ whole genome shotgun (WGS) entry which is preliminary data.</text>
</comment>
<dbReference type="InterPro" id="IPR036179">
    <property type="entry name" value="Ig-like_dom_sf"/>
</dbReference>
<accession>A0ABQ0F7P2</accession>
<dbReference type="InterPro" id="IPR013106">
    <property type="entry name" value="Ig_V-set"/>
</dbReference>
<dbReference type="InterPro" id="IPR055304">
    <property type="entry name" value="CHCHD2/10-like"/>
</dbReference>
<dbReference type="PANTHER" id="PTHR13523">
    <property type="entry name" value="COILED-COIL-HELIX-COILED-COIL-HELIX DOMAIN CONTAINING 2/NUR77"/>
    <property type="match status" value="1"/>
</dbReference>
<gene>
    <name evidence="3" type="ORF">APTSU1_001047900</name>
</gene>
<name>A0ABQ0F7P2_APOSI</name>
<dbReference type="SUPFAM" id="SSF48726">
    <property type="entry name" value="Immunoglobulin"/>
    <property type="match status" value="1"/>
</dbReference>
<dbReference type="Proteomes" id="UP001623349">
    <property type="component" value="Unassembled WGS sequence"/>
</dbReference>
<protein>
    <submittedName>
        <fullName evidence="3">8hs20 protein</fullName>
    </submittedName>
</protein>